<dbReference type="InterPro" id="IPR050595">
    <property type="entry name" value="Bact_response_regulator"/>
</dbReference>
<evidence type="ECO:0000313" key="6">
    <source>
        <dbReference type="Proteomes" id="UP000309747"/>
    </source>
</evidence>
<dbReference type="Gene3D" id="3.40.50.2300">
    <property type="match status" value="1"/>
</dbReference>
<feature type="domain" description="Response regulatory" evidence="4">
    <location>
        <begin position="9"/>
        <end position="122"/>
    </location>
</feature>
<evidence type="ECO:0000256" key="1">
    <source>
        <dbReference type="ARBA" id="ARBA00022553"/>
    </source>
</evidence>
<dbReference type="Pfam" id="PF00072">
    <property type="entry name" value="Response_reg"/>
    <property type="match status" value="1"/>
</dbReference>
<dbReference type="PROSITE" id="PS50110">
    <property type="entry name" value="RESPONSE_REGULATORY"/>
    <property type="match status" value="1"/>
</dbReference>
<protein>
    <submittedName>
        <fullName evidence="5">Response regulator</fullName>
    </submittedName>
</protein>
<dbReference type="PANTHER" id="PTHR44591:SF14">
    <property type="entry name" value="PROTEIN PILG"/>
    <property type="match status" value="1"/>
</dbReference>
<dbReference type="PANTHER" id="PTHR44591">
    <property type="entry name" value="STRESS RESPONSE REGULATOR PROTEIN 1"/>
    <property type="match status" value="1"/>
</dbReference>
<dbReference type="InterPro" id="IPR011006">
    <property type="entry name" value="CheY-like_superfamily"/>
</dbReference>
<dbReference type="Proteomes" id="UP000309747">
    <property type="component" value="Unassembled WGS sequence"/>
</dbReference>
<dbReference type="GO" id="GO:0000160">
    <property type="term" value="P:phosphorelay signal transduction system"/>
    <property type="evidence" value="ECO:0007669"/>
    <property type="project" value="UniProtKB-KW"/>
</dbReference>
<gene>
    <name evidence="5" type="ORF">FA743_05310</name>
</gene>
<evidence type="ECO:0000256" key="2">
    <source>
        <dbReference type="ARBA" id="ARBA00023012"/>
    </source>
</evidence>
<dbReference type="RefSeq" id="WP_136884841.1">
    <property type="nucleotide sequence ID" value="NZ_SUNI01000003.1"/>
</dbReference>
<organism evidence="5 6">
    <name type="scientific">Paracoccus gahaiensis</name>
    <dbReference type="NCBI Taxonomy" id="1706839"/>
    <lineage>
        <taxon>Bacteria</taxon>
        <taxon>Pseudomonadati</taxon>
        <taxon>Pseudomonadota</taxon>
        <taxon>Alphaproteobacteria</taxon>
        <taxon>Rhodobacterales</taxon>
        <taxon>Paracoccaceae</taxon>
        <taxon>Paracoccus</taxon>
    </lineage>
</organism>
<evidence type="ECO:0000256" key="3">
    <source>
        <dbReference type="PROSITE-ProRule" id="PRU00169"/>
    </source>
</evidence>
<evidence type="ECO:0000313" key="5">
    <source>
        <dbReference type="EMBL" id="TJZ92920.1"/>
    </source>
</evidence>
<dbReference type="AlphaFoldDB" id="A0A4U0REA6"/>
<dbReference type="OrthoDB" id="7060229at2"/>
<keyword evidence="1 3" id="KW-0597">Phosphoprotein</keyword>
<dbReference type="InterPro" id="IPR001789">
    <property type="entry name" value="Sig_transdc_resp-reg_receiver"/>
</dbReference>
<dbReference type="EMBL" id="SUNI01000003">
    <property type="protein sequence ID" value="TJZ92920.1"/>
    <property type="molecule type" value="Genomic_DNA"/>
</dbReference>
<name>A0A4U0REA6_9RHOB</name>
<dbReference type="SMART" id="SM00448">
    <property type="entry name" value="REC"/>
    <property type="match status" value="1"/>
</dbReference>
<feature type="modified residue" description="4-aspartylphosphate" evidence="3">
    <location>
        <position position="59"/>
    </location>
</feature>
<evidence type="ECO:0000259" key="4">
    <source>
        <dbReference type="PROSITE" id="PS50110"/>
    </source>
</evidence>
<comment type="caution">
    <text evidence="5">The sequence shown here is derived from an EMBL/GenBank/DDBJ whole genome shotgun (WGS) entry which is preliminary data.</text>
</comment>
<keyword evidence="2" id="KW-0902">Two-component regulatory system</keyword>
<reference evidence="5 6" key="1">
    <citation type="submission" date="2019-04" db="EMBL/GenBank/DDBJ databases">
        <authorList>
            <person name="Li J."/>
        </authorList>
    </citation>
    <scope>NUCLEOTIDE SEQUENCE [LARGE SCALE GENOMIC DNA]</scope>
    <source>
        <strain evidence="5 6">KCTC 42687</strain>
    </source>
</reference>
<sequence length="149" mass="15816">MNRPKPPLSILVVEDELIISMDIEMMIEDAGHRVMATAASLKAVAALPVETKPDVALVDMQLAQGSTGLEVNDEIRKRWPGTIVVFVTANPKKIPEDFAGAHGVIAKPFSSAGFVAALRYLEEGVCDPPPVSPEPGSFVASPAFGAHWG</sequence>
<dbReference type="SUPFAM" id="SSF52172">
    <property type="entry name" value="CheY-like"/>
    <property type="match status" value="1"/>
</dbReference>
<proteinExistence type="predicted"/>
<accession>A0A4U0REA6</accession>
<keyword evidence="6" id="KW-1185">Reference proteome</keyword>